<feature type="transmembrane region" description="Helical" evidence="12">
    <location>
        <begin position="88"/>
        <end position="111"/>
    </location>
</feature>
<dbReference type="InterPro" id="IPR008509">
    <property type="entry name" value="MOT2/MFSD5"/>
</dbReference>
<keyword evidence="7 12" id="KW-1133">Transmembrane helix</keyword>
<organism evidence="13 14">
    <name type="scientific">Branchiostoma floridae</name>
    <name type="common">Florida lancelet</name>
    <name type="synonym">Amphioxus</name>
    <dbReference type="NCBI Taxonomy" id="7739"/>
    <lineage>
        <taxon>Eukaryota</taxon>
        <taxon>Metazoa</taxon>
        <taxon>Chordata</taxon>
        <taxon>Cephalochordata</taxon>
        <taxon>Leptocardii</taxon>
        <taxon>Amphioxiformes</taxon>
        <taxon>Branchiostomatidae</taxon>
        <taxon>Branchiostoma</taxon>
    </lineage>
</organism>
<protein>
    <recommendedName>
        <fullName evidence="3">Molybdate-anion transporter</fullName>
    </recommendedName>
    <alternativeName>
        <fullName evidence="10">Major facilitator superfamily domain-containing protein 5</fullName>
    </alternativeName>
    <alternativeName>
        <fullName evidence="11">Molybdate transporter 2 homolog</fullName>
    </alternativeName>
</protein>
<comment type="function">
    <text evidence="1">Mediates high-affinity intracellular uptake of the rare oligo-element molybdenum.</text>
</comment>
<feature type="transmembrane region" description="Helical" evidence="12">
    <location>
        <begin position="389"/>
        <end position="408"/>
    </location>
</feature>
<evidence type="ECO:0000256" key="8">
    <source>
        <dbReference type="ARBA" id="ARBA00023065"/>
    </source>
</evidence>
<feature type="transmembrane region" description="Helical" evidence="12">
    <location>
        <begin position="262"/>
        <end position="283"/>
    </location>
</feature>
<dbReference type="GO" id="GO:0015098">
    <property type="term" value="F:molybdate ion transmembrane transporter activity"/>
    <property type="evidence" value="ECO:0007669"/>
    <property type="project" value="InterPro"/>
</dbReference>
<evidence type="ECO:0000256" key="2">
    <source>
        <dbReference type="ARBA" id="ARBA00004651"/>
    </source>
</evidence>
<feature type="transmembrane region" description="Helical" evidence="12">
    <location>
        <begin position="295"/>
        <end position="315"/>
    </location>
</feature>
<evidence type="ECO:0000256" key="1">
    <source>
        <dbReference type="ARBA" id="ARBA00003019"/>
    </source>
</evidence>
<keyword evidence="9 12" id="KW-0472">Membrane</keyword>
<reference evidence="14 15" key="2">
    <citation type="submission" date="2025-04" db="UniProtKB">
        <authorList>
            <consortium name="RefSeq"/>
        </authorList>
    </citation>
    <scope>IDENTIFICATION</scope>
    <source>
        <strain evidence="14 15">S238N-H82</strain>
        <tissue evidence="14 15">Testes</tissue>
    </source>
</reference>
<evidence type="ECO:0000313" key="15">
    <source>
        <dbReference type="RefSeq" id="XP_035661102.1"/>
    </source>
</evidence>
<dbReference type="AlphaFoldDB" id="A0A9J7K8J9"/>
<evidence type="ECO:0000256" key="7">
    <source>
        <dbReference type="ARBA" id="ARBA00022989"/>
    </source>
</evidence>
<dbReference type="RefSeq" id="XP_035661102.1">
    <property type="nucleotide sequence ID" value="XM_035805209.1"/>
</dbReference>
<dbReference type="SUPFAM" id="SSF103473">
    <property type="entry name" value="MFS general substrate transporter"/>
    <property type="match status" value="1"/>
</dbReference>
<evidence type="ECO:0000256" key="3">
    <source>
        <dbReference type="ARBA" id="ARBA00021242"/>
    </source>
</evidence>
<proteinExistence type="predicted"/>
<evidence type="ECO:0000256" key="9">
    <source>
        <dbReference type="ARBA" id="ARBA00023136"/>
    </source>
</evidence>
<dbReference type="PANTHER" id="PTHR23516">
    <property type="entry name" value="SAM (S-ADENOSYL METHIONINE) TRANSPORTER"/>
    <property type="match status" value="1"/>
</dbReference>
<dbReference type="GO" id="GO:0005886">
    <property type="term" value="C:plasma membrane"/>
    <property type="evidence" value="ECO:0007669"/>
    <property type="project" value="UniProtKB-SubCell"/>
</dbReference>
<dbReference type="GeneID" id="118405640"/>
<feature type="transmembrane region" description="Helical" evidence="12">
    <location>
        <begin position="420"/>
        <end position="442"/>
    </location>
</feature>
<accession>A0A9J7K8J9</accession>
<keyword evidence="4" id="KW-0813">Transport</keyword>
<dbReference type="KEGG" id="bfo:118405640"/>
<evidence type="ECO:0000256" key="4">
    <source>
        <dbReference type="ARBA" id="ARBA00022448"/>
    </source>
</evidence>
<name>A0A9J7K8J9_BRAFL</name>
<dbReference type="Pfam" id="PF05631">
    <property type="entry name" value="MFS_5"/>
    <property type="match status" value="1"/>
</dbReference>
<keyword evidence="5" id="KW-1003">Cell membrane</keyword>
<gene>
    <name evidence="14 15" type="primary">LOC118405640</name>
</gene>
<feature type="transmembrane region" description="Helical" evidence="12">
    <location>
        <begin position="187"/>
        <end position="208"/>
    </location>
</feature>
<evidence type="ECO:0000256" key="11">
    <source>
        <dbReference type="ARBA" id="ARBA00032555"/>
    </source>
</evidence>
<feature type="transmembrane region" description="Helical" evidence="12">
    <location>
        <begin position="327"/>
        <end position="346"/>
    </location>
</feature>
<sequence>MTVKLKPQLANNMEGFVCIVFFFLSALCVGMEIMARKARPPEVSASNPIFRKFQTDYFKVYFLALLADWLQGPYLYKLYSHYGFEESQIAVLYVCGFASSVIFGTGTGVLADRYGRKKLCVCFAVVYSISCLTKLSRHYGVLILGRVLGGISTSLLFTAFESWYVYEHIETHDFPPEWLPVTFSRATFWNGILAIGAGIAANIFAGLFNFGPVAPFIMAIPLLIASGVLVSTKWNENYGTRQMRFSKLCIEGLREIVRSKRILLIGAIQSLFESCMYIFVFIWTPVLDPSGPPLGVIFSSFMICIMIGSSLFHILTTKHARLQAVHVLAISVLLALTSMVACIKSTHPHHENPTVSFLAFLLLELACGMYFPCMGYLRSRIIPEKNRASVINWFRVPLNSIACIGLMYLHNDDVLGTHKIFIICSLLLMIAMLCVLQLCIFIKNDDSLRIQIVDTDTLNGNGVQGMERDSLMSKI</sequence>
<keyword evidence="13" id="KW-1185">Reference proteome</keyword>
<feature type="transmembrane region" description="Helical" evidence="12">
    <location>
        <begin position="358"/>
        <end position="377"/>
    </location>
</feature>
<dbReference type="OMA" id="CCGWVVL"/>
<dbReference type="Gene3D" id="1.20.1250.20">
    <property type="entry name" value="MFS general substrate transporter like domains"/>
    <property type="match status" value="1"/>
</dbReference>
<dbReference type="OrthoDB" id="263957at2759"/>
<keyword evidence="8" id="KW-0406">Ion transport</keyword>
<evidence type="ECO:0000256" key="6">
    <source>
        <dbReference type="ARBA" id="ARBA00022692"/>
    </source>
</evidence>
<dbReference type="InterPro" id="IPR036259">
    <property type="entry name" value="MFS_trans_sf"/>
</dbReference>
<comment type="subcellular location">
    <subcellularLocation>
        <location evidence="2">Cell membrane</location>
        <topology evidence="2">Multi-pass membrane protein</topology>
    </subcellularLocation>
</comment>
<evidence type="ECO:0000256" key="12">
    <source>
        <dbReference type="SAM" id="Phobius"/>
    </source>
</evidence>
<reference evidence="13" key="1">
    <citation type="journal article" date="2020" name="Nat. Ecol. Evol.">
        <title>Deeply conserved synteny resolves early events in vertebrate evolution.</title>
        <authorList>
            <person name="Simakov O."/>
            <person name="Marletaz F."/>
            <person name="Yue J.X."/>
            <person name="O'Connell B."/>
            <person name="Jenkins J."/>
            <person name="Brandt A."/>
            <person name="Calef R."/>
            <person name="Tung C.H."/>
            <person name="Huang T.K."/>
            <person name="Schmutz J."/>
            <person name="Satoh N."/>
            <person name="Yu J.K."/>
            <person name="Putnam N.H."/>
            <person name="Green R.E."/>
            <person name="Rokhsar D.S."/>
        </authorList>
    </citation>
    <scope>NUCLEOTIDE SEQUENCE [LARGE SCALE GENOMIC DNA]</scope>
    <source>
        <strain evidence="13">S238N-H82</strain>
    </source>
</reference>
<dbReference type="Proteomes" id="UP000001554">
    <property type="component" value="Chromosome 18"/>
</dbReference>
<feature type="transmembrane region" description="Helical" evidence="12">
    <location>
        <begin position="12"/>
        <end position="35"/>
    </location>
</feature>
<dbReference type="GO" id="GO:0006811">
    <property type="term" value="P:monoatomic ion transport"/>
    <property type="evidence" value="ECO:0007669"/>
    <property type="project" value="UniProtKB-KW"/>
</dbReference>
<dbReference type="RefSeq" id="XP_035661101.1">
    <property type="nucleotide sequence ID" value="XM_035805208.1"/>
</dbReference>
<dbReference type="CDD" id="cd17487">
    <property type="entry name" value="MFS_MFSD5_like"/>
    <property type="match status" value="1"/>
</dbReference>
<evidence type="ECO:0000256" key="10">
    <source>
        <dbReference type="ARBA" id="ARBA00030646"/>
    </source>
</evidence>
<evidence type="ECO:0000313" key="14">
    <source>
        <dbReference type="RefSeq" id="XP_035661101.1"/>
    </source>
</evidence>
<dbReference type="PANTHER" id="PTHR23516:SF1">
    <property type="entry name" value="MOLYBDATE-ANION TRANSPORTER"/>
    <property type="match status" value="1"/>
</dbReference>
<evidence type="ECO:0000256" key="5">
    <source>
        <dbReference type="ARBA" id="ARBA00022475"/>
    </source>
</evidence>
<feature type="transmembrane region" description="Helical" evidence="12">
    <location>
        <begin position="214"/>
        <end position="234"/>
    </location>
</feature>
<keyword evidence="6 12" id="KW-0812">Transmembrane</keyword>
<evidence type="ECO:0000313" key="13">
    <source>
        <dbReference type="Proteomes" id="UP000001554"/>
    </source>
</evidence>